<comment type="caution">
    <text evidence="1">The sequence shown here is derived from an EMBL/GenBank/DDBJ whole genome shotgun (WGS) entry which is preliminary data.</text>
</comment>
<evidence type="ECO:0000313" key="2">
    <source>
        <dbReference type="Proteomes" id="UP000886501"/>
    </source>
</evidence>
<gene>
    <name evidence="1" type="ORF">BDM02DRAFT_3110857</name>
</gene>
<dbReference type="EMBL" id="MU117976">
    <property type="protein sequence ID" value="KAF9651406.1"/>
    <property type="molecule type" value="Genomic_DNA"/>
</dbReference>
<reference evidence="1" key="1">
    <citation type="submission" date="2019-10" db="EMBL/GenBank/DDBJ databases">
        <authorList>
            <consortium name="DOE Joint Genome Institute"/>
            <person name="Kuo A."/>
            <person name="Miyauchi S."/>
            <person name="Kiss E."/>
            <person name="Drula E."/>
            <person name="Kohler A."/>
            <person name="Sanchez-Garcia M."/>
            <person name="Andreopoulos B."/>
            <person name="Barry K.W."/>
            <person name="Bonito G."/>
            <person name="Buee M."/>
            <person name="Carver A."/>
            <person name="Chen C."/>
            <person name="Cichocki N."/>
            <person name="Clum A."/>
            <person name="Culley D."/>
            <person name="Crous P.W."/>
            <person name="Fauchery L."/>
            <person name="Girlanda M."/>
            <person name="Hayes R."/>
            <person name="Keri Z."/>
            <person name="Labutti K."/>
            <person name="Lipzen A."/>
            <person name="Lombard V."/>
            <person name="Magnuson J."/>
            <person name="Maillard F."/>
            <person name="Morin E."/>
            <person name="Murat C."/>
            <person name="Nolan M."/>
            <person name="Ohm R."/>
            <person name="Pangilinan J."/>
            <person name="Pereira M."/>
            <person name="Perotto S."/>
            <person name="Peter M."/>
            <person name="Riley R."/>
            <person name="Sitrit Y."/>
            <person name="Stielow B."/>
            <person name="Szollosi G."/>
            <person name="Zifcakova L."/>
            <person name="Stursova M."/>
            <person name="Spatafora J.W."/>
            <person name="Tedersoo L."/>
            <person name="Vaario L.-M."/>
            <person name="Yamada A."/>
            <person name="Yan M."/>
            <person name="Wang P."/>
            <person name="Xu J."/>
            <person name="Bruns T."/>
            <person name="Baldrian P."/>
            <person name="Vilgalys R."/>
            <person name="Henrissat B."/>
            <person name="Grigoriev I.V."/>
            <person name="Hibbett D."/>
            <person name="Nagy L.G."/>
            <person name="Martin F.M."/>
        </authorList>
    </citation>
    <scope>NUCLEOTIDE SEQUENCE</scope>
    <source>
        <strain evidence="1">P2</strain>
    </source>
</reference>
<keyword evidence="2" id="KW-1185">Reference proteome</keyword>
<dbReference type="Proteomes" id="UP000886501">
    <property type="component" value="Unassembled WGS sequence"/>
</dbReference>
<accession>A0ACB6ZQI7</accession>
<proteinExistence type="predicted"/>
<organism evidence="1 2">
    <name type="scientific">Thelephora ganbajun</name>
    <name type="common">Ganba fungus</name>
    <dbReference type="NCBI Taxonomy" id="370292"/>
    <lineage>
        <taxon>Eukaryota</taxon>
        <taxon>Fungi</taxon>
        <taxon>Dikarya</taxon>
        <taxon>Basidiomycota</taxon>
        <taxon>Agaricomycotina</taxon>
        <taxon>Agaricomycetes</taxon>
        <taxon>Thelephorales</taxon>
        <taxon>Thelephoraceae</taxon>
        <taxon>Thelephora</taxon>
    </lineage>
</organism>
<protein>
    <submittedName>
        <fullName evidence="1">Uncharacterized protein</fullName>
    </submittedName>
</protein>
<reference evidence="1" key="2">
    <citation type="journal article" date="2020" name="Nat. Commun.">
        <title>Large-scale genome sequencing of mycorrhizal fungi provides insights into the early evolution of symbiotic traits.</title>
        <authorList>
            <person name="Miyauchi S."/>
            <person name="Kiss E."/>
            <person name="Kuo A."/>
            <person name="Drula E."/>
            <person name="Kohler A."/>
            <person name="Sanchez-Garcia M."/>
            <person name="Morin E."/>
            <person name="Andreopoulos B."/>
            <person name="Barry K.W."/>
            <person name="Bonito G."/>
            <person name="Buee M."/>
            <person name="Carver A."/>
            <person name="Chen C."/>
            <person name="Cichocki N."/>
            <person name="Clum A."/>
            <person name="Culley D."/>
            <person name="Crous P.W."/>
            <person name="Fauchery L."/>
            <person name="Girlanda M."/>
            <person name="Hayes R.D."/>
            <person name="Keri Z."/>
            <person name="LaButti K."/>
            <person name="Lipzen A."/>
            <person name="Lombard V."/>
            <person name="Magnuson J."/>
            <person name="Maillard F."/>
            <person name="Murat C."/>
            <person name="Nolan M."/>
            <person name="Ohm R.A."/>
            <person name="Pangilinan J."/>
            <person name="Pereira M.F."/>
            <person name="Perotto S."/>
            <person name="Peter M."/>
            <person name="Pfister S."/>
            <person name="Riley R."/>
            <person name="Sitrit Y."/>
            <person name="Stielow J.B."/>
            <person name="Szollosi G."/>
            <person name="Zifcakova L."/>
            <person name="Stursova M."/>
            <person name="Spatafora J.W."/>
            <person name="Tedersoo L."/>
            <person name="Vaario L.M."/>
            <person name="Yamada A."/>
            <person name="Yan M."/>
            <person name="Wang P."/>
            <person name="Xu J."/>
            <person name="Bruns T."/>
            <person name="Baldrian P."/>
            <person name="Vilgalys R."/>
            <person name="Dunand C."/>
            <person name="Henrissat B."/>
            <person name="Grigoriev I.V."/>
            <person name="Hibbett D."/>
            <person name="Nagy L.G."/>
            <person name="Martin F.M."/>
        </authorList>
    </citation>
    <scope>NUCLEOTIDE SEQUENCE</scope>
    <source>
        <strain evidence="1">P2</strain>
    </source>
</reference>
<sequence length="72" mass="7508">MRVLITNSLVLAAISLAPSASAAPYTTTTSSVESYESYPNSTAIAQDSGPSSVPSMFCPYGRTIHLSRPTSP</sequence>
<name>A0ACB6ZQI7_THEGA</name>
<evidence type="ECO:0000313" key="1">
    <source>
        <dbReference type="EMBL" id="KAF9651406.1"/>
    </source>
</evidence>